<protein>
    <submittedName>
        <fullName evidence="3">Uncharacterized protein</fullName>
    </submittedName>
</protein>
<accession>A0ABZ0VDQ9</accession>
<evidence type="ECO:0000256" key="1">
    <source>
        <dbReference type="SAM" id="MobiDB-lite"/>
    </source>
</evidence>
<dbReference type="EMBL" id="CP139779">
    <property type="protein sequence ID" value="WQB70655.1"/>
    <property type="molecule type" value="Genomic_DNA"/>
</dbReference>
<dbReference type="Proteomes" id="UP001324533">
    <property type="component" value="Chromosome"/>
</dbReference>
<evidence type="ECO:0000313" key="4">
    <source>
        <dbReference type="Proteomes" id="UP001324533"/>
    </source>
</evidence>
<name>A0ABZ0VDQ9_9MICO</name>
<evidence type="ECO:0000256" key="2">
    <source>
        <dbReference type="SAM" id="SignalP"/>
    </source>
</evidence>
<reference evidence="3 4" key="1">
    <citation type="submission" date="2023-06" db="EMBL/GenBank/DDBJ databases">
        <title>Rock-solubilizing bacteria, Microbacterium invictum, promotes re-establishment of vegetation in rocky wasteland by accelerating rock bio-weathering and reshaping soil bacterial community.</title>
        <authorList>
            <person name="Liu C."/>
        </authorList>
    </citation>
    <scope>NUCLEOTIDE SEQUENCE [LARGE SCALE GENOMIC DNA]</scope>
    <source>
        <strain evidence="3 4">X-18</strain>
    </source>
</reference>
<feature type="chain" id="PRO_5047078030" evidence="2">
    <location>
        <begin position="21"/>
        <end position="249"/>
    </location>
</feature>
<feature type="compositionally biased region" description="Low complexity" evidence="1">
    <location>
        <begin position="28"/>
        <end position="53"/>
    </location>
</feature>
<dbReference type="PROSITE" id="PS51257">
    <property type="entry name" value="PROKAR_LIPOPROTEIN"/>
    <property type="match status" value="1"/>
</dbReference>
<gene>
    <name evidence="3" type="ORF">T9R20_01480</name>
</gene>
<dbReference type="RefSeq" id="WP_322410794.1">
    <property type="nucleotide sequence ID" value="NZ_CP139779.1"/>
</dbReference>
<keyword evidence="4" id="KW-1185">Reference proteome</keyword>
<feature type="region of interest" description="Disordered" evidence="1">
    <location>
        <begin position="28"/>
        <end position="55"/>
    </location>
</feature>
<evidence type="ECO:0000313" key="3">
    <source>
        <dbReference type="EMBL" id="WQB70655.1"/>
    </source>
</evidence>
<organism evidence="3 4">
    <name type="scientific">Microbacterium invictum</name>
    <dbReference type="NCBI Taxonomy" id="515415"/>
    <lineage>
        <taxon>Bacteria</taxon>
        <taxon>Bacillati</taxon>
        <taxon>Actinomycetota</taxon>
        <taxon>Actinomycetes</taxon>
        <taxon>Micrococcales</taxon>
        <taxon>Microbacteriaceae</taxon>
        <taxon>Microbacterium</taxon>
    </lineage>
</organism>
<sequence length="249" mass="24977">MTRPRLLLGLAFLAAGAALLAGCATPSGSSGTATASPTSSSSQSASPEPSSGGAVVTDDVEAAWLDGGRGVGLVTYGSSSCLPVVGEPTYADGVLTVDISDPEGEACTRDLVPRGSYVGVPEGVDPTRELEIVVTGTYADDTDLDGLEGEIAVPEEFAPSAGWADDDMMLILSWGSSTCAPVLESAEAAGAEVQVRFAEPVADQVCTADMAPRVTVVAVTGAVDDDAAVTAVLSGGEFADIRVPVLGRP</sequence>
<keyword evidence="2" id="KW-0732">Signal</keyword>
<feature type="signal peptide" evidence="2">
    <location>
        <begin position="1"/>
        <end position="20"/>
    </location>
</feature>
<proteinExistence type="predicted"/>